<gene>
    <name evidence="2" type="ORF">SAMN05216562_2017</name>
</gene>
<evidence type="ECO:0000313" key="3">
    <source>
        <dbReference type="Proteomes" id="UP000198658"/>
    </source>
</evidence>
<evidence type="ECO:0000313" key="2">
    <source>
        <dbReference type="EMBL" id="SEA15593.1"/>
    </source>
</evidence>
<dbReference type="AlphaFoldDB" id="A0A1H3YVK5"/>
<name>A0A1H3YVK5_9GAMM</name>
<evidence type="ECO:0000256" key="1">
    <source>
        <dbReference type="SAM" id="MobiDB-lite"/>
    </source>
</evidence>
<reference evidence="3" key="1">
    <citation type="submission" date="2016-10" db="EMBL/GenBank/DDBJ databases">
        <authorList>
            <person name="Varghese N."/>
            <person name="Submissions S."/>
        </authorList>
    </citation>
    <scope>NUCLEOTIDE SEQUENCE [LARGE SCALE GENOMIC DNA]</scope>
    <source>
        <strain evidence="3">CGMCC 1.10657</strain>
    </source>
</reference>
<dbReference type="STRING" id="658218.SAMN05216562_2017"/>
<feature type="compositionally biased region" description="Pro residues" evidence="1">
    <location>
        <begin position="96"/>
        <end position="105"/>
    </location>
</feature>
<keyword evidence="3" id="KW-1185">Reference proteome</keyword>
<proteinExistence type="predicted"/>
<feature type="compositionally biased region" description="Acidic residues" evidence="1">
    <location>
        <begin position="115"/>
        <end position="143"/>
    </location>
</feature>
<sequence length="153" mass="16863">MSHVYVLTNQHQQFLSKSNEWIDGREANRLFRSEYKDVAINQMFEANTRDVSLRIELLQCELNPKGQPLIPDEALGEIQLVAEAETAQGTPEIEPGTPPELPPESNPEVGPEQAPEVEPEEAPEVTPEEPPEIEPEQPGEDAEQSASAARAAS</sequence>
<accession>A0A1H3YVK5</accession>
<organism evidence="2 3">
    <name type="scientific">Microbulbifer marinus</name>
    <dbReference type="NCBI Taxonomy" id="658218"/>
    <lineage>
        <taxon>Bacteria</taxon>
        <taxon>Pseudomonadati</taxon>
        <taxon>Pseudomonadota</taxon>
        <taxon>Gammaproteobacteria</taxon>
        <taxon>Cellvibrionales</taxon>
        <taxon>Microbulbiferaceae</taxon>
        <taxon>Microbulbifer</taxon>
    </lineage>
</organism>
<dbReference type="OrthoDB" id="5740699at2"/>
<feature type="region of interest" description="Disordered" evidence="1">
    <location>
        <begin position="84"/>
        <end position="153"/>
    </location>
</feature>
<dbReference type="Proteomes" id="UP000198658">
    <property type="component" value="Unassembled WGS sequence"/>
</dbReference>
<dbReference type="RefSeq" id="WP_091387802.1">
    <property type="nucleotide sequence ID" value="NZ_FNQO01000002.1"/>
</dbReference>
<dbReference type="EMBL" id="FNQO01000002">
    <property type="protein sequence ID" value="SEA15593.1"/>
    <property type="molecule type" value="Genomic_DNA"/>
</dbReference>
<protein>
    <submittedName>
        <fullName evidence="2">Uncharacterized protein</fullName>
    </submittedName>
</protein>